<dbReference type="Pfam" id="PF12937">
    <property type="entry name" value="F-box-like"/>
    <property type="match status" value="1"/>
</dbReference>
<dbReference type="AlphaFoldDB" id="A0A4Y7S255"/>
<organism evidence="2 3">
    <name type="scientific">Coprinellus micaceus</name>
    <name type="common">Glistening ink-cap mushroom</name>
    <name type="synonym">Coprinus micaceus</name>
    <dbReference type="NCBI Taxonomy" id="71717"/>
    <lineage>
        <taxon>Eukaryota</taxon>
        <taxon>Fungi</taxon>
        <taxon>Dikarya</taxon>
        <taxon>Basidiomycota</taxon>
        <taxon>Agaricomycotina</taxon>
        <taxon>Agaricomycetes</taxon>
        <taxon>Agaricomycetidae</taxon>
        <taxon>Agaricales</taxon>
        <taxon>Agaricineae</taxon>
        <taxon>Psathyrellaceae</taxon>
        <taxon>Coprinellus</taxon>
    </lineage>
</organism>
<protein>
    <recommendedName>
        <fullName evidence="1">F-box domain-containing protein</fullName>
    </recommendedName>
</protein>
<accession>A0A4Y7S255</accession>
<comment type="caution">
    <text evidence="2">The sequence shown here is derived from an EMBL/GenBank/DDBJ whole genome shotgun (WGS) entry which is preliminary data.</text>
</comment>
<name>A0A4Y7S255_COPMI</name>
<reference evidence="2 3" key="1">
    <citation type="journal article" date="2019" name="Nat. Ecol. Evol.">
        <title>Megaphylogeny resolves global patterns of mushroom evolution.</title>
        <authorList>
            <person name="Varga T."/>
            <person name="Krizsan K."/>
            <person name="Foldi C."/>
            <person name="Dima B."/>
            <person name="Sanchez-Garcia M."/>
            <person name="Sanchez-Ramirez S."/>
            <person name="Szollosi G.J."/>
            <person name="Szarkandi J.G."/>
            <person name="Papp V."/>
            <person name="Albert L."/>
            <person name="Andreopoulos W."/>
            <person name="Angelini C."/>
            <person name="Antonin V."/>
            <person name="Barry K.W."/>
            <person name="Bougher N.L."/>
            <person name="Buchanan P."/>
            <person name="Buyck B."/>
            <person name="Bense V."/>
            <person name="Catcheside P."/>
            <person name="Chovatia M."/>
            <person name="Cooper J."/>
            <person name="Damon W."/>
            <person name="Desjardin D."/>
            <person name="Finy P."/>
            <person name="Geml J."/>
            <person name="Haridas S."/>
            <person name="Hughes K."/>
            <person name="Justo A."/>
            <person name="Karasinski D."/>
            <person name="Kautmanova I."/>
            <person name="Kiss B."/>
            <person name="Kocsube S."/>
            <person name="Kotiranta H."/>
            <person name="LaButti K.M."/>
            <person name="Lechner B.E."/>
            <person name="Liimatainen K."/>
            <person name="Lipzen A."/>
            <person name="Lukacs Z."/>
            <person name="Mihaltcheva S."/>
            <person name="Morgado L.N."/>
            <person name="Niskanen T."/>
            <person name="Noordeloos M.E."/>
            <person name="Ohm R.A."/>
            <person name="Ortiz-Santana B."/>
            <person name="Ovrebo C."/>
            <person name="Racz N."/>
            <person name="Riley R."/>
            <person name="Savchenko A."/>
            <person name="Shiryaev A."/>
            <person name="Soop K."/>
            <person name="Spirin V."/>
            <person name="Szebenyi C."/>
            <person name="Tomsovsky M."/>
            <person name="Tulloss R.E."/>
            <person name="Uehling J."/>
            <person name="Grigoriev I.V."/>
            <person name="Vagvolgyi C."/>
            <person name="Papp T."/>
            <person name="Martin F.M."/>
            <person name="Miettinen O."/>
            <person name="Hibbett D.S."/>
            <person name="Nagy L.G."/>
        </authorList>
    </citation>
    <scope>NUCLEOTIDE SEQUENCE [LARGE SCALE GENOMIC DNA]</scope>
    <source>
        <strain evidence="2 3">FP101781</strain>
    </source>
</reference>
<sequence>MPSGIVTVASHLRALTSASAVHHAASRCSIIPLFCQDLAQRSDNTASLVTFSTATKTLLEDDAGSSTYAELLAQHALQLQRELNAIRTRQNSLTPLNRLPPEILSCVFIRLAEEISEDWNNKKKFSWLRVTHVCRHWRAVALDYAPLWSCICHFVHPEITKLMLERSKNAPLTIEISTFTKVAAQFTEVLREAFSQTHRWRSVTLNTASHDTPKLGKILADATGPAPILKQLVLHNNKHVPQSLPPDFLLGGAPALETLQLNSFDVPWNRLPLPSGLIMLTLKGAIIRPLPSDFLKAIQSLTLLQRLALDSYLPDAGLPSSLPLPSLETLYSRDSWTRVSNLLDTIQVPNVEYLEVVLTDLTLPAAAVESCIQRIKCTVQDRLKDLPGLSRLSIGNYDHTTSVFKLPAFELRWDPQPSAASKSGEEGDEGKLKPLLEVNISFTNTRSFPLPQALASIYTHFNLITISTLSIDSSASLGQSGVFTDVFTKLPNLEKLSIISTPLALLLFHMSLDPALSQKKKRIKGSKTITPYFPALSNLVLVDIDFEDRSAPKDILELLPEVVKKRPKPH</sequence>
<evidence type="ECO:0000259" key="1">
    <source>
        <dbReference type="Pfam" id="PF12937"/>
    </source>
</evidence>
<dbReference type="SUPFAM" id="SSF52058">
    <property type="entry name" value="L domain-like"/>
    <property type="match status" value="1"/>
</dbReference>
<dbReference type="InterPro" id="IPR001810">
    <property type="entry name" value="F-box_dom"/>
</dbReference>
<evidence type="ECO:0000313" key="2">
    <source>
        <dbReference type="EMBL" id="TEB15225.1"/>
    </source>
</evidence>
<proteinExistence type="predicted"/>
<evidence type="ECO:0000313" key="3">
    <source>
        <dbReference type="Proteomes" id="UP000298030"/>
    </source>
</evidence>
<dbReference type="STRING" id="71717.A0A4Y7S255"/>
<dbReference type="OrthoDB" id="3156934at2759"/>
<feature type="domain" description="F-box" evidence="1">
    <location>
        <begin position="96"/>
        <end position="152"/>
    </location>
</feature>
<dbReference type="EMBL" id="QPFP01000363">
    <property type="protein sequence ID" value="TEB15225.1"/>
    <property type="molecule type" value="Genomic_DNA"/>
</dbReference>
<gene>
    <name evidence="2" type="ORF">FA13DRAFT_849318</name>
</gene>
<keyword evidence="3" id="KW-1185">Reference proteome</keyword>
<dbReference type="Proteomes" id="UP000298030">
    <property type="component" value="Unassembled WGS sequence"/>
</dbReference>
<dbReference type="Gene3D" id="1.20.1280.50">
    <property type="match status" value="1"/>
</dbReference>